<name>A0A437J9U3_9SPHN</name>
<comment type="caution">
    <text evidence="3">The sequence shown here is derived from an EMBL/GenBank/DDBJ whole genome shotgun (WGS) entry which is preliminary data.</text>
</comment>
<dbReference type="PANTHER" id="PTHR43747">
    <property type="entry name" value="FAD-BINDING PROTEIN"/>
    <property type="match status" value="1"/>
</dbReference>
<proteinExistence type="predicted"/>
<organism evidence="3 4">
    <name type="scientific">Sphingobium algorifonticola</name>
    <dbReference type="NCBI Taxonomy" id="2008318"/>
    <lineage>
        <taxon>Bacteria</taxon>
        <taxon>Pseudomonadati</taxon>
        <taxon>Pseudomonadota</taxon>
        <taxon>Alphaproteobacteria</taxon>
        <taxon>Sphingomonadales</taxon>
        <taxon>Sphingomonadaceae</taxon>
        <taxon>Sphingobium</taxon>
    </lineage>
</organism>
<keyword evidence="2" id="KW-0547">Nucleotide-binding</keyword>
<dbReference type="PANTHER" id="PTHR43747:SF4">
    <property type="entry name" value="FLAVIN-DEPENDENT TRYPTOPHAN HALOGENASE"/>
    <property type="match status" value="1"/>
</dbReference>
<dbReference type="SUPFAM" id="SSF51905">
    <property type="entry name" value="FAD/NAD(P)-binding domain"/>
    <property type="match status" value="1"/>
</dbReference>
<keyword evidence="4" id="KW-1185">Reference proteome</keyword>
<dbReference type="InterPro" id="IPR006905">
    <property type="entry name" value="Flavin_halogenase"/>
</dbReference>
<dbReference type="EMBL" id="RZUL01000002">
    <property type="protein sequence ID" value="RVT42255.1"/>
    <property type="molecule type" value="Genomic_DNA"/>
</dbReference>
<dbReference type="GO" id="GO:0000166">
    <property type="term" value="F:nucleotide binding"/>
    <property type="evidence" value="ECO:0007669"/>
    <property type="project" value="UniProtKB-KW"/>
</dbReference>
<feature type="binding site" evidence="2">
    <location>
        <begin position="14"/>
        <end position="17"/>
    </location>
    <ligand>
        <name>FAD</name>
        <dbReference type="ChEBI" id="CHEBI:57692"/>
    </ligand>
</feature>
<evidence type="ECO:0000256" key="1">
    <source>
        <dbReference type="PIRSR" id="PIRSR011396-1"/>
    </source>
</evidence>
<dbReference type="InterPro" id="IPR036188">
    <property type="entry name" value="FAD/NAD-bd_sf"/>
</dbReference>
<evidence type="ECO:0000256" key="2">
    <source>
        <dbReference type="PIRSR" id="PIRSR011396-2"/>
    </source>
</evidence>
<dbReference type="InterPro" id="IPR050816">
    <property type="entry name" value="Flavin-dep_Halogenase_NPB"/>
</dbReference>
<gene>
    <name evidence="3" type="ORF">ENE74_08600</name>
</gene>
<dbReference type="RefSeq" id="WP_127690429.1">
    <property type="nucleotide sequence ID" value="NZ_RZUL01000002.1"/>
</dbReference>
<dbReference type="Gene3D" id="3.50.50.60">
    <property type="entry name" value="FAD/NAD(P)-binding domain"/>
    <property type="match status" value="1"/>
</dbReference>
<protein>
    <submittedName>
        <fullName evidence="3">Tryptophan 7-halogenase</fullName>
    </submittedName>
</protein>
<dbReference type="Proteomes" id="UP000282977">
    <property type="component" value="Unassembled WGS sequence"/>
</dbReference>
<dbReference type="Pfam" id="PF04820">
    <property type="entry name" value="Trp_halogenase"/>
    <property type="match status" value="1"/>
</dbReference>
<dbReference type="GO" id="GO:0004497">
    <property type="term" value="F:monooxygenase activity"/>
    <property type="evidence" value="ECO:0007669"/>
    <property type="project" value="InterPro"/>
</dbReference>
<dbReference type="PROSITE" id="PS51257">
    <property type="entry name" value="PROKAR_LIPOPROTEIN"/>
    <property type="match status" value="1"/>
</dbReference>
<feature type="binding site" evidence="2">
    <location>
        <position position="82"/>
    </location>
    <ligand>
        <name>7-chloro-L-tryptophan</name>
        <dbReference type="ChEBI" id="CHEBI:58713"/>
    </ligand>
</feature>
<keyword evidence="2" id="KW-0274">FAD</keyword>
<dbReference type="PIRSF" id="PIRSF011396">
    <property type="entry name" value="Trp_halogenase"/>
    <property type="match status" value="1"/>
</dbReference>
<evidence type="ECO:0000313" key="4">
    <source>
        <dbReference type="Proteomes" id="UP000282977"/>
    </source>
</evidence>
<keyword evidence="2" id="KW-0285">Flavoprotein</keyword>
<dbReference type="OrthoDB" id="7178350at2"/>
<reference evidence="3 4" key="1">
    <citation type="submission" date="2019-01" db="EMBL/GenBank/DDBJ databases">
        <authorList>
            <person name="Chen W.-M."/>
        </authorList>
    </citation>
    <scope>NUCLEOTIDE SEQUENCE [LARGE SCALE GENOMIC DNA]</scope>
    <source>
        <strain evidence="3 4">TLA-22</strain>
    </source>
</reference>
<feature type="active site" evidence="1">
    <location>
        <position position="82"/>
    </location>
</feature>
<evidence type="ECO:0000313" key="3">
    <source>
        <dbReference type="EMBL" id="RVT42255.1"/>
    </source>
</evidence>
<dbReference type="AlphaFoldDB" id="A0A437J9U3"/>
<sequence>MEEEQTKRVVILGGGTAGWLSACVLAAENIRRGLGLSITIVEAPDIPTVGVGEGTWPTMRGTLQTIGLDEATFLAACGGAFKQGSRFDGWVSGAADDSYLHPFTPPAGDDLAALLAAWDRDSGQSFAAAANAQQAVVDMRLAPRQTAMPDFAGALNYGYHLDAVRFAALLREHATTRLGVIHIADRIGEVIPDERGGIAALHGVSHGTISGDFFIDCSGHAALLIGGTLNVPFMDRSDMLLNDRAMAVQVPVLPDSAIASATIATAHAAGWLWDIGLPERRGIGCIYASRFMADDEAEAVLRDYVLANVPGATGQSLSPRRILFPTGHRERFWQGNCIAIGLSAGFLEPLEASAIVMIELSLRALTENFPRSRAAMPFLADRFNTLFRYRWDRVVEFLKLHYVLSQRPEPYWQAQRATDSLPPRLAALIALWRDQPPSAWDFPHVDEIFSAASHAYILYGMDFPLPRYLPPPAPAARRAIADVAQRSRAMLAALPDHRLCLAATAQQAPGAGVRSAS</sequence>
<feature type="binding site" evidence="2">
    <location>
        <position position="351"/>
    </location>
    <ligand>
        <name>L-tryptophan</name>
        <dbReference type="ChEBI" id="CHEBI:57912"/>
    </ligand>
</feature>
<feature type="binding site" evidence="2">
    <location>
        <position position="342"/>
    </location>
    <ligand>
        <name>FAD</name>
        <dbReference type="ChEBI" id="CHEBI:57692"/>
    </ligand>
</feature>
<feature type="binding site" evidence="2">
    <location>
        <position position="355"/>
    </location>
    <ligand>
        <name>FAD</name>
        <dbReference type="ChEBI" id="CHEBI:57692"/>
    </ligand>
</feature>
<dbReference type="InterPro" id="IPR033856">
    <property type="entry name" value="Trp_halogen"/>
</dbReference>
<accession>A0A437J9U3</accession>